<sequence>MVFNCCQHMTLVPQQKIVIRNKHGEKLVGILHETGSAEIVILCHGFRASKEETTMVNLAVALEKEGISSFRFDFAGNGESEGTFLYGNYRREAEDLHAVVQHFSRANRPPTAILGHSKGAGVVLLYASKYHDIRTVVNLSGRYDLKKGIAQQFGKDFMEIIKKEGFIDVKTKTGSVIYRVTEEGLMDRLSTDMHESCLHIDKECRVLTVHGSADEAIPVQDAFEFSKIIPNHKLHVIEGANHCYTSHQAELATVVLDFIKAALQQDKVN</sequence>
<dbReference type="AlphaFoldDB" id="A0A5N5FM60"/>
<dbReference type="Gene3D" id="3.40.50.1820">
    <property type="entry name" value="alpha/beta hydrolase"/>
    <property type="match status" value="1"/>
</dbReference>
<name>A0A5N5FM60_9ROSA</name>
<dbReference type="Proteomes" id="UP000327157">
    <property type="component" value="Unassembled WGS sequence"/>
</dbReference>
<dbReference type="InterPro" id="IPR022742">
    <property type="entry name" value="Hydrolase_4"/>
</dbReference>
<dbReference type="Pfam" id="PF12146">
    <property type="entry name" value="Hydrolase_4"/>
    <property type="match status" value="1"/>
</dbReference>
<protein>
    <recommendedName>
        <fullName evidence="1">Serine aminopeptidase S33 domain-containing protein</fullName>
    </recommendedName>
</protein>
<evidence type="ECO:0000313" key="3">
    <source>
        <dbReference type="Proteomes" id="UP000327157"/>
    </source>
</evidence>
<accession>A0A5N5FM60</accession>
<dbReference type="EMBL" id="SMOL01000636">
    <property type="protein sequence ID" value="KAB2604245.1"/>
    <property type="molecule type" value="Genomic_DNA"/>
</dbReference>
<reference evidence="2 3" key="2">
    <citation type="submission" date="2019-11" db="EMBL/GenBank/DDBJ databases">
        <title>A de novo genome assembly of a pear dwarfing rootstock.</title>
        <authorList>
            <person name="Wang F."/>
            <person name="Wang J."/>
            <person name="Li S."/>
            <person name="Zhang Y."/>
            <person name="Fang M."/>
            <person name="Ma L."/>
            <person name="Zhao Y."/>
            <person name="Jiang S."/>
        </authorList>
    </citation>
    <scope>NUCLEOTIDE SEQUENCE [LARGE SCALE GENOMIC DNA]</scope>
    <source>
        <strain evidence="2">S2</strain>
        <tissue evidence="2">Leaf</tissue>
    </source>
</reference>
<evidence type="ECO:0000313" key="2">
    <source>
        <dbReference type="EMBL" id="KAB2604245.1"/>
    </source>
</evidence>
<dbReference type="OrthoDB" id="9988524at2759"/>
<dbReference type="InterPro" id="IPR029058">
    <property type="entry name" value="AB_hydrolase_fold"/>
</dbReference>
<proteinExistence type="predicted"/>
<dbReference type="FunFam" id="3.40.50.1820:FF:000170">
    <property type="entry name" value="Alpha/beta-Hydrolases superfamily protein"/>
    <property type="match status" value="1"/>
</dbReference>
<comment type="caution">
    <text evidence="2">The sequence shown here is derived from an EMBL/GenBank/DDBJ whole genome shotgun (WGS) entry which is preliminary data.</text>
</comment>
<keyword evidence="3" id="KW-1185">Reference proteome</keyword>
<dbReference type="PANTHER" id="PTHR42886">
    <property type="entry name" value="RE40534P-RELATED"/>
    <property type="match status" value="1"/>
</dbReference>
<gene>
    <name evidence="2" type="ORF">D8674_036689</name>
</gene>
<reference evidence="2 3" key="1">
    <citation type="submission" date="2019-09" db="EMBL/GenBank/DDBJ databases">
        <authorList>
            <person name="Ou C."/>
        </authorList>
    </citation>
    <scope>NUCLEOTIDE SEQUENCE [LARGE SCALE GENOMIC DNA]</scope>
    <source>
        <strain evidence="2">S2</strain>
        <tissue evidence="2">Leaf</tissue>
    </source>
</reference>
<dbReference type="SUPFAM" id="SSF53474">
    <property type="entry name" value="alpha/beta-Hydrolases"/>
    <property type="match status" value="1"/>
</dbReference>
<dbReference type="PANTHER" id="PTHR42886:SF53">
    <property type="entry name" value="ALPHA_BETA-HYDROLASES SUPERFAMILY PROTEIN"/>
    <property type="match status" value="1"/>
</dbReference>
<feature type="domain" description="Serine aminopeptidase S33" evidence="1">
    <location>
        <begin position="38"/>
        <end position="160"/>
    </location>
</feature>
<dbReference type="GO" id="GO:0005829">
    <property type="term" value="C:cytosol"/>
    <property type="evidence" value="ECO:0007669"/>
    <property type="project" value="TreeGrafter"/>
</dbReference>
<organism evidence="2 3">
    <name type="scientific">Pyrus ussuriensis x Pyrus communis</name>
    <dbReference type="NCBI Taxonomy" id="2448454"/>
    <lineage>
        <taxon>Eukaryota</taxon>
        <taxon>Viridiplantae</taxon>
        <taxon>Streptophyta</taxon>
        <taxon>Embryophyta</taxon>
        <taxon>Tracheophyta</taxon>
        <taxon>Spermatophyta</taxon>
        <taxon>Magnoliopsida</taxon>
        <taxon>eudicotyledons</taxon>
        <taxon>Gunneridae</taxon>
        <taxon>Pentapetalae</taxon>
        <taxon>rosids</taxon>
        <taxon>fabids</taxon>
        <taxon>Rosales</taxon>
        <taxon>Rosaceae</taxon>
        <taxon>Amygdaloideae</taxon>
        <taxon>Maleae</taxon>
        <taxon>Pyrus</taxon>
    </lineage>
</organism>
<evidence type="ECO:0000259" key="1">
    <source>
        <dbReference type="Pfam" id="PF12146"/>
    </source>
</evidence>